<dbReference type="Proteomes" id="UP000259030">
    <property type="component" value="Chromosome"/>
</dbReference>
<gene>
    <name evidence="3" type="ORF">DFI_06030</name>
</gene>
<keyword evidence="4" id="KW-1185">Reference proteome</keyword>
<dbReference type="PANTHER" id="PTHR14859:SF1">
    <property type="entry name" value="PGAP2-INTERACTING PROTEIN"/>
    <property type="match status" value="1"/>
</dbReference>
<dbReference type="InterPro" id="IPR051916">
    <property type="entry name" value="GPI-anchor_lipid_remodeler"/>
</dbReference>
<keyword evidence="1" id="KW-0472">Membrane</keyword>
<accession>A0A221SVD3</accession>
<dbReference type="EMBL" id="CP021081">
    <property type="protein sequence ID" value="ASN80616.1"/>
    <property type="molecule type" value="Genomic_DNA"/>
</dbReference>
<sequence>MAQSVPDHGRACIHRMAGPVHWGHMPSRSRPHWLPRLLTGLLLLVGVLAGLVYALTDHPKPVQAADLTCPASAPTLKAGQAVKVLNWNVQYLAGRGYVFFYDTLAGDGPDTRPSAESVARTLDEVVGVIREENPDLILLQEVDRDSDRTGNADQLQLIQAALGGAYPCAATTYYHRATFVPHPKIMGRVGLSLSTLSRYRLDSATRYALPRICGDPVTVAFNFKRAVLGVTLPVQGGERLTAYSTHMDAFAQGCDTMRRQVAAVQTLLDGTARPWVMGGDFNLLATRAAYDRLRPREQAYFNPNTELAPLLDRFETFPSRAQVDSGDPAFITHYPNDPQVGKPDRTIDYFVYSPGLTRRGERVRQDDPKISDHYALVTTVQLP</sequence>
<dbReference type="InterPro" id="IPR036691">
    <property type="entry name" value="Endo/exonu/phosph_ase_sf"/>
</dbReference>
<keyword evidence="1" id="KW-1133">Transmembrane helix</keyword>
<feature type="domain" description="Endonuclease/exonuclease/phosphatase" evidence="2">
    <location>
        <begin position="86"/>
        <end position="373"/>
    </location>
</feature>
<dbReference type="SUPFAM" id="SSF56219">
    <property type="entry name" value="DNase I-like"/>
    <property type="match status" value="1"/>
</dbReference>
<dbReference type="GO" id="GO:0006506">
    <property type="term" value="P:GPI anchor biosynthetic process"/>
    <property type="evidence" value="ECO:0007669"/>
    <property type="project" value="TreeGrafter"/>
</dbReference>
<evidence type="ECO:0000256" key="1">
    <source>
        <dbReference type="SAM" id="Phobius"/>
    </source>
</evidence>
<dbReference type="GO" id="GO:0016020">
    <property type="term" value="C:membrane"/>
    <property type="evidence" value="ECO:0007669"/>
    <property type="project" value="GOC"/>
</dbReference>
<dbReference type="AlphaFoldDB" id="A0A221SVD3"/>
<dbReference type="PANTHER" id="PTHR14859">
    <property type="entry name" value="CALCOFLUOR WHITE HYPERSENSITIVE PROTEIN PRECURSOR"/>
    <property type="match status" value="1"/>
</dbReference>
<proteinExistence type="predicted"/>
<reference evidence="3 4" key="1">
    <citation type="submission" date="2017-05" db="EMBL/GenBank/DDBJ databases">
        <title>The complete genome sequence of Deinococcus ficus isolated from the rhizosphere of the Ficus religiosa L. in Taiwan.</title>
        <authorList>
            <person name="Wu K.-M."/>
            <person name="Liao T.-L."/>
            <person name="Liu Y.-M."/>
            <person name="Young C.-C."/>
            <person name="Tsai S.-F."/>
        </authorList>
    </citation>
    <scope>NUCLEOTIDE SEQUENCE [LARGE SCALE GENOMIC DNA]</scope>
    <source>
        <strain evidence="3 4">CC-FR2-10</strain>
    </source>
</reference>
<dbReference type="Gene3D" id="3.60.10.10">
    <property type="entry name" value="Endonuclease/exonuclease/phosphatase"/>
    <property type="match status" value="1"/>
</dbReference>
<dbReference type="InterPro" id="IPR005135">
    <property type="entry name" value="Endo/exonuclease/phosphatase"/>
</dbReference>
<dbReference type="GO" id="GO:0003824">
    <property type="term" value="F:catalytic activity"/>
    <property type="evidence" value="ECO:0007669"/>
    <property type="project" value="InterPro"/>
</dbReference>
<evidence type="ECO:0000313" key="4">
    <source>
        <dbReference type="Proteomes" id="UP000259030"/>
    </source>
</evidence>
<dbReference type="Pfam" id="PF03372">
    <property type="entry name" value="Exo_endo_phos"/>
    <property type="match status" value="1"/>
</dbReference>
<evidence type="ECO:0000313" key="3">
    <source>
        <dbReference type="EMBL" id="ASN80616.1"/>
    </source>
</evidence>
<evidence type="ECO:0000259" key="2">
    <source>
        <dbReference type="Pfam" id="PF03372"/>
    </source>
</evidence>
<keyword evidence="1" id="KW-0812">Transmembrane</keyword>
<dbReference type="STRING" id="317577.GCA_000419625_02714"/>
<organism evidence="3 4">
    <name type="scientific">Deinococcus ficus</name>
    <dbReference type="NCBI Taxonomy" id="317577"/>
    <lineage>
        <taxon>Bacteria</taxon>
        <taxon>Thermotogati</taxon>
        <taxon>Deinococcota</taxon>
        <taxon>Deinococci</taxon>
        <taxon>Deinococcales</taxon>
        <taxon>Deinococcaceae</taxon>
        <taxon>Deinococcus</taxon>
    </lineage>
</organism>
<protein>
    <recommendedName>
        <fullName evidence="2">Endonuclease/exonuclease/phosphatase domain-containing protein</fullName>
    </recommendedName>
</protein>
<name>A0A221SVD3_9DEIO</name>
<dbReference type="KEGG" id="dfc:DFI_06030"/>
<feature type="transmembrane region" description="Helical" evidence="1">
    <location>
        <begin position="33"/>
        <end position="55"/>
    </location>
</feature>